<evidence type="ECO:0000256" key="5">
    <source>
        <dbReference type="SAM" id="Coils"/>
    </source>
</evidence>
<dbReference type="Gene3D" id="3.80.10.10">
    <property type="entry name" value="Ribonuclease Inhibitor"/>
    <property type="match status" value="1"/>
</dbReference>
<evidence type="ECO:0000256" key="4">
    <source>
        <dbReference type="ARBA" id="ARBA00022737"/>
    </source>
</evidence>
<dbReference type="InterPro" id="IPR051071">
    <property type="entry name" value="LRR-bact_E3_ubiq_ligases"/>
</dbReference>
<dbReference type="InterPro" id="IPR032675">
    <property type="entry name" value="LRR_dom_sf"/>
</dbReference>
<organism evidence="7 8">
    <name type="scientific">Escherichia coli</name>
    <dbReference type="NCBI Taxonomy" id="562"/>
    <lineage>
        <taxon>Bacteria</taxon>
        <taxon>Pseudomonadati</taxon>
        <taxon>Pseudomonadota</taxon>
        <taxon>Gammaproteobacteria</taxon>
        <taxon>Enterobacterales</taxon>
        <taxon>Enterobacteriaceae</taxon>
        <taxon>Escherichia</taxon>
    </lineage>
</organism>
<evidence type="ECO:0000256" key="3">
    <source>
        <dbReference type="ARBA" id="ARBA00022614"/>
    </source>
</evidence>
<sequence>MASFKDICPFAPAIPPSSVNTGVRRPPGRLFLSVELKNQILQNMKYLSPQKFSWGDAPWQIVDLSIAGKVNIQVDNNTIITLGTPLNQQHNEFMMVAKWCEWAIQQDGLQENLQKKLHEVLEENRQNKQSEIPQEDLKERLKEIKEDILKENQSASQIEDRAEALRRMKECLITRQSMLDLSNLGLTSLPENLPPHLIEFNCSRNVLTALPEVMPKGLRVLECMENFLILLPKVQPPKLMVLKCYENYIIWLPELSTNLRVIDCSENFLQFLPPSMPQYLYTLRCAFNSISLIPDEMLENLTRLKVFDCSCNDLISSPRLPPKLIIYYCGENQFKTVLVPQPQSLKVFDCNGNPWDKDNLPTLLKAVEGLKNQQGLEELLDFLDKEGLVNLKKLEKLEYQEELDLEALEHLEDPVLLERVKVQEDLELLNQQLGLLSLERQQDSQPVNQHSEHEPESASRVKRDLSEVEFESTMKRKRFM</sequence>
<dbReference type="PANTHER" id="PTHR47114:SF2">
    <property type="entry name" value="OLIGODENDROCYTE-MYELIN GLYCOPROTEIN"/>
    <property type="match status" value="1"/>
</dbReference>
<dbReference type="EMBL" id="CP057906">
    <property type="protein sequence ID" value="QMO39824.1"/>
    <property type="molecule type" value="Genomic_DNA"/>
</dbReference>
<proteinExistence type="inferred from homology"/>
<feature type="coiled-coil region" evidence="5">
    <location>
        <begin position="110"/>
        <end position="175"/>
    </location>
</feature>
<evidence type="ECO:0000256" key="1">
    <source>
        <dbReference type="ARBA" id="ARBA00004613"/>
    </source>
</evidence>
<protein>
    <submittedName>
        <fullName evidence="7">Uncharacterized protein</fullName>
    </submittedName>
</protein>
<dbReference type="SUPFAM" id="SSF52058">
    <property type="entry name" value="L domain-like"/>
    <property type="match status" value="1"/>
</dbReference>
<feature type="region of interest" description="Disordered" evidence="6">
    <location>
        <begin position="441"/>
        <end position="465"/>
    </location>
</feature>
<keyword evidence="3" id="KW-0433">Leucine-rich repeat</keyword>
<feature type="compositionally biased region" description="Basic and acidic residues" evidence="6">
    <location>
        <begin position="450"/>
        <end position="465"/>
    </location>
</feature>
<keyword evidence="4" id="KW-0677">Repeat</keyword>
<evidence type="ECO:0000256" key="2">
    <source>
        <dbReference type="ARBA" id="ARBA00009868"/>
    </source>
</evidence>
<name>A0A3K3D3I2_ECOLX</name>
<reference evidence="7 8" key="1">
    <citation type="submission" date="2020-06" db="EMBL/GenBank/DDBJ databases">
        <title>REHAB project genomes.</title>
        <authorList>
            <person name="Shaw L.P."/>
        </authorList>
    </citation>
    <scope>NUCLEOTIDE SEQUENCE [LARGE SCALE GENOMIC DNA]</scope>
    <source>
        <strain evidence="7 8">RHB10-C12</strain>
    </source>
</reference>
<keyword evidence="5" id="KW-0175">Coiled coil</keyword>
<dbReference type="GO" id="GO:0005576">
    <property type="term" value="C:extracellular region"/>
    <property type="evidence" value="ECO:0007669"/>
    <property type="project" value="UniProtKB-SubCell"/>
</dbReference>
<dbReference type="PANTHER" id="PTHR47114">
    <property type="match status" value="1"/>
</dbReference>
<accession>A0A3K3D3I2</accession>
<dbReference type="RefSeq" id="WP_023307914.1">
    <property type="nucleotide sequence ID" value="NZ_CAJSGL010000001.1"/>
</dbReference>
<dbReference type="AlphaFoldDB" id="A0A3K3D3I2"/>
<comment type="similarity">
    <text evidence="2">Belongs to the LRR-containing bacterial E3 ligase family.</text>
</comment>
<evidence type="ECO:0000256" key="6">
    <source>
        <dbReference type="SAM" id="MobiDB-lite"/>
    </source>
</evidence>
<comment type="subcellular location">
    <subcellularLocation>
        <location evidence="1">Secreted</location>
    </subcellularLocation>
</comment>
<gene>
    <name evidence="7" type="ORF">HVW43_05735</name>
</gene>
<evidence type="ECO:0000313" key="7">
    <source>
        <dbReference type="EMBL" id="QMO39824.1"/>
    </source>
</evidence>
<dbReference type="Proteomes" id="UP000514754">
    <property type="component" value="Chromosome"/>
</dbReference>
<evidence type="ECO:0000313" key="8">
    <source>
        <dbReference type="Proteomes" id="UP000514754"/>
    </source>
</evidence>